<dbReference type="InterPro" id="IPR042099">
    <property type="entry name" value="ANL_N_sf"/>
</dbReference>
<keyword evidence="11" id="KW-1185">Reference proteome</keyword>
<comment type="similarity">
    <text evidence="1">Belongs to the ATP-dependent AMP-binding enzyme family.</text>
</comment>
<dbReference type="InterPro" id="IPR045851">
    <property type="entry name" value="AMP-bd_C_sf"/>
</dbReference>
<dbReference type="PANTHER" id="PTHR43201:SF5">
    <property type="entry name" value="MEDIUM-CHAIN ACYL-COA LIGASE ACSF2, MITOCHONDRIAL"/>
    <property type="match status" value="1"/>
</dbReference>
<evidence type="ECO:0000313" key="11">
    <source>
        <dbReference type="Proteomes" id="UP001367676"/>
    </source>
</evidence>
<evidence type="ECO:0000259" key="8">
    <source>
        <dbReference type="Pfam" id="PF00501"/>
    </source>
</evidence>
<reference evidence="10 11" key="1">
    <citation type="submission" date="2024-03" db="EMBL/GenBank/DDBJ databases">
        <title>Adaptation during the transition from Ophiocordyceps entomopathogen to insect associate is accompanied by gene loss and intensified selection.</title>
        <authorList>
            <person name="Ward C.M."/>
            <person name="Onetto C.A."/>
            <person name="Borneman A.R."/>
        </authorList>
    </citation>
    <scope>NUCLEOTIDE SEQUENCE [LARGE SCALE GENOMIC DNA]</scope>
    <source>
        <strain evidence="10">AWRI1</strain>
        <tissue evidence="10">Single Adult Female</tissue>
    </source>
</reference>
<dbReference type="GO" id="GO:0031956">
    <property type="term" value="F:medium-chain fatty acid-CoA ligase activity"/>
    <property type="evidence" value="ECO:0007669"/>
    <property type="project" value="UniProtKB-EC"/>
</dbReference>
<dbReference type="GO" id="GO:0006631">
    <property type="term" value="P:fatty acid metabolic process"/>
    <property type="evidence" value="ECO:0007669"/>
    <property type="project" value="TreeGrafter"/>
</dbReference>
<dbReference type="EC" id="6.2.1.2" evidence="4"/>
<name>A0AAN9Y2X1_9HEMI</name>
<comment type="catalytic activity">
    <reaction evidence="6">
        <text>octanoate + ATP + CoA = octanoyl-CoA + AMP + diphosphate</text>
        <dbReference type="Rhea" id="RHEA:33631"/>
        <dbReference type="ChEBI" id="CHEBI:25646"/>
        <dbReference type="ChEBI" id="CHEBI:30616"/>
        <dbReference type="ChEBI" id="CHEBI:33019"/>
        <dbReference type="ChEBI" id="CHEBI:57287"/>
        <dbReference type="ChEBI" id="CHEBI:57386"/>
        <dbReference type="ChEBI" id="CHEBI:456215"/>
    </reaction>
</comment>
<proteinExistence type="inferred from homology"/>
<dbReference type="Proteomes" id="UP001367676">
    <property type="component" value="Unassembled WGS sequence"/>
</dbReference>
<comment type="function">
    <text evidence="3">Acyl-CoA synthases catalyze the initial reaction in fatty acid metabolism, by forming a thioester with CoA. Has some preference toward medium-chain substrates. Plays a role in adipocyte differentiation.</text>
</comment>
<evidence type="ECO:0000256" key="3">
    <source>
        <dbReference type="ARBA" id="ARBA00037247"/>
    </source>
</evidence>
<dbReference type="InterPro" id="IPR000873">
    <property type="entry name" value="AMP-dep_synth/lig_dom"/>
</dbReference>
<evidence type="ECO:0000313" key="10">
    <source>
        <dbReference type="EMBL" id="KAK7582443.1"/>
    </source>
</evidence>
<evidence type="ECO:0000256" key="5">
    <source>
        <dbReference type="ARBA" id="ARBA00039638"/>
    </source>
</evidence>
<gene>
    <name evidence="10" type="ORF">V9T40_013888</name>
</gene>
<dbReference type="Pfam" id="PF13193">
    <property type="entry name" value="AMP-binding_C"/>
    <property type="match status" value="1"/>
</dbReference>
<keyword evidence="2" id="KW-0436">Ligase</keyword>
<feature type="domain" description="AMP-binding enzyme C-terminal" evidence="9">
    <location>
        <begin position="485"/>
        <end position="559"/>
    </location>
</feature>
<evidence type="ECO:0000259" key="9">
    <source>
        <dbReference type="Pfam" id="PF13193"/>
    </source>
</evidence>
<sequence>MKPKITNEAQQREKLSYWKNSGEEPLKNWKISDIIKEATEKYPNRDAICAFGGSRLTYGESFEKIESLAKGLLALGLNKGDHVGIWAPNIVEWYISFLAIIRAGLVAVNLNPLYECPEIELALKKSQVKVLIMGESLNERNYYQMFEKLMPEIAGHDFTKSINCSRLPHLKILISITASHLKGAYRWIDILSMGTSEYKTKLDQMEAETNVHDICNIQFTSGTTGTMKGAMLSHFNVINNSYFTSKRMLLREKHHTICLQVPFFHTFGTVLGILVAIQSGATIVLPSLKFSPSKSIDAIIKEKCTVVYGTPTMFTDLITVTRKRLPNDPSIYKKLSSLELALTSGAYCTPELFKEMKKVFNFKRIQSGYGMTEVSPIAFYSQPDDSMEVATTTVGYPLDHVEIKVIDENDRLVPFGTPGECCFKGFGVMRGYFNDPEMTRKAFLNNEWIRSGDRFILLENGYGQIVGRIKDTINRGGENIEPVDIENVLAAHPDVESVQVYAVSDERLGEVVACSLVKYENSKLDEAALRKFCEGKLASYKIPKYIRFVNDYPRTATGKIQKYRLREMLEKELNLFK</sequence>
<dbReference type="EMBL" id="JBBCAQ010000033">
    <property type="protein sequence ID" value="KAK7582443.1"/>
    <property type="molecule type" value="Genomic_DNA"/>
</dbReference>
<protein>
    <recommendedName>
        <fullName evidence="5">Medium-chain acyl-CoA ligase ACSF2, mitochondrial</fullName>
        <ecNumber evidence="4">6.2.1.2</ecNumber>
    </recommendedName>
</protein>
<dbReference type="AlphaFoldDB" id="A0AAN9Y2X1"/>
<organism evidence="10 11">
    <name type="scientific">Parthenolecanium corni</name>
    <dbReference type="NCBI Taxonomy" id="536013"/>
    <lineage>
        <taxon>Eukaryota</taxon>
        <taxon>Metazoa</taxon>
        <taxon>Ecdysozoa</taxon>
        <taxon>Arthropoda</taxon>
        <taxon>Hexapoda</taxon>
        <taxon>Insecta</taxon>
        <taxon>Pterygota</taxon>
        <taxon>Neoptera</taxon>
        <taxon>Paraneoptera</taxon>
        <taxon>Hemiptera</taxon>
        <taxon>Sternorrhyncha</taxon>
        <taxon>Coccoidea</taxon>
        <taxon>Coccidae</taxon>
        <taxon>Parthenolecanium</taxon>
    </lineage>
</organism>
<evidence type="ECO:0000256" key="7">
    <source>
        <dbReference type="ARBA" id="ARBA00048277"/>
    </source>
</evidence>
<dbReference type="InterPro" id="IPR020845">
    <property type="entry name" value="AMP-binding_CS"/>
</dbReference>
<dbReference type="FunFam" id="3.30.300.30:FF:000008">
    <property type="entry name" value="2,3-dihydroxybenzoate-AMP ligase"/>
    <property type="match status" value="1"/>
</dbReference>
<dbReference type="Gene3D" id="3.30.300.30">
    <property type="match status" value="1"/>
</dbReference>
<comment type="catalytic activity">
    <reaction evidence="7">
        <text>a medium-chain fatty acid + ATP + CoA = a medium-chain fatty acyl-CoA + AMP + diphosphate</text>
        <dbReference type="Rhea" id="RHEA:48340"/>
        <dbReference type="ChEBI" id="CHEBI:30616"/>
        <dbReference type="ChEBI" id="CHEBI:33019"/>
        <dbReference type="ChEBI" id="CHEBI:57287"/>
        <dbReference type="ChEBI" id="CHEBI:59558"/>
        <dbReference type="ChEBI" id="CHEBI:90546"/>
        <dbReference type="ChEBI" id="CHEBI:456215"/>
        <dbReference type="EC" id="6.2.1.2"/>
    </reaction>
</comment>
<dbReference type="SUPFAM" id="SSF56801">
    <property type="entry name" value="Acetyl-CoA synthetase-like"/>
    <property type="match status" value="1"/>
</dbReference>
<evidence type="ECO:0000256" key="2">
    <source>
        <dbReference type="ARBA" id="ARBA00022598"/>
    </source>
</evidence>
<comment type="caution">
    <text evidence="10">The sequence shown here is derived from an EMBL/GenBank/DDBJ whole genome shotgun (WGS) entry which is preliminary data.</text>
</comment>
<dbReference type="PROSITE" id="PS00455">
    <property type="entry name" value="AMP_BINDING"/>
    <property type="match status" value="1"/>
</dbReference>
<evidence type="ECO:0000256" key="4">
    <source>
        <dbReference type="ARBA" id="ARBA00039009"/>
    </source>
</evidence>
<evidence type="ECO:0000256" key="6">
    <source>
        <dbReference type="ARBA" id="ARBA00047319"/>
    </source>
</evidence>
<dbReference type="Pfam" id="PF00501">
    <property type="entry name" value="AMP-binding"/>
    <property type="match status" value="1"/>
</dbReference>
<dbReference type="PANTHER" id="PTHR43201">
    <property type="entry name" value="ACYL-COA SYNTHETASE"/>
    <property type="match status" value="1"/>
</dbReference>
<evidence type="ECO:0000256" key="1">
    <source>
        <dbReference type="ARBA" id="ARBA00006432"/>
    </source>
</evidence>
<accession>A0AAN9Y2X1</accession>
<dbReference type="Gene3D" id="3.40.50.12780">
    <property type="entry name" value="N-terminal domain of ligase-like"/>
    <property type="match status" value="1"/>
</dbReference>
<feature type="domain" description="AMP-dependent synthetase/ligase" evidence="8">
    <location>
        <begin position="36"/>
        <end position="433"/>
    </location>
</feature>
<dbReference type="InterPro" id="IPR025110">
    <property type="entry name" value="AMP-bd_C"/>
</dbReference>